<feature type="compositionally biased region" description="Basic and acidic residues" evidence="1">
    <location>
        <begin position="33"/>
        <end position="45"/>
    </location>
</feature>
<evidence type="ECO:0000313" key="2">
    <source>
        <dbReference type="EMBL" id="GAT54999.1"/>
    </source>
</evidence>
<feature type="compositionally biased region" description="Pro residues" evidence="1">
    <location>
        <begin position="226"/>
        <end position="235"/>
    </location>
</feature>
<protein>
    <submittedName>
        <fullName evidence="2">Uncharacterized protein</fullName>
    </submittedName>
</protein>
<organism evidence="2 3">
    <name type="scientific">Mycena chlorophos</name>
    <name type="common">Agaric fungus</name>
    <name type="synonym">Agaricus chlorophos</name>
    <dbReference type="NCBI Taxonomy" id="658473"/>
    <lineage>
        <taxon>Eukaryota</taxon>
        <taxon>Fungi</taxon>
        <taxon>Dikarya</taxon>
        <taxon>Basidiomycota</taxon>
        <taxon>Agaricomycotina</taxon>
        <taxon>Agaricomycetes</taxon>
        <taxon>Agaricomycetidae</taxon>
        <taxon>Agaricales</taxon>
        <taxon>Marasmiineae</taxon>
        <taxon>Mycenaceae</taxon>
        <taxon>Mycena</taxon>
    </lineage>
</organism>
<gene>
    <name evidence="2" type="ORF">MCHLO_11812</name>
</gene>
<feature type="non-terminal residue" evidence="2">
    <location>
        <position position="235"/>
    </location>
</feature>
<dbReference type="EMBL" id="DF848833">
    <property type="protein sequence ID" value="GAT54999.1"/>
    <property type="molecule type" value="Genomic_DNA"/>
</dbReference>
<sequence length="235" mass="25907">MPHHSDSENSPTWSDAGKSRRKHASALRRKSGPLRDHNPPSDDLAERVRQLEAEKAEIRAEADAAKAEAAALREERATPSPSTTSAPTDTIPRPKNLSNVTMTGLRTMLGYNKSRWNGLRTNTRFASTAARLDPELSWQAQDSKKVAKMVNVVQVDFPETRRFANGWGIKLLAQQSFSGGKSYRRCVDDPNTYRGRKTLERREARGPTSSPPQSRSRSPSHSPSHSPSPGPSSAV</sequence>
<dbReference type="Proteomes" id="UP000815677">
    <property type="component" value="Unassembled WGS sequence"/>
</dbReference>
<feature type="compositionally biased region" description="Low complexity" evidence="1">
    <location>
        <begin position="78"/>
        <end position="88"/>
    </location>
</feature>
<feature type="compositionally biased region" description="Low complexity" evidence="1">
    <location>
        <begin position="206"/>
        <end position="225"/>
    </location>
</feature>
<feature type="region of interest" description="Disordered" evidence="1">
    <location>
        <begin position="180"/>
        <end position="235"/>
    </location>
</feature>
<feature type="region of interest" description="Disordered" evidence="1">
    <location>
        <begin position="59"/>
        <end position="96"/>
    </location>
</feature>
<keyword evidence="3" id="KW-1185">Reference proteome</keyword>
<evidence type="ECO:0000256" key="1">
    <source>
        <dbReference type="SAM" id="MobiDB-lite"/>
    </source>
</evidence>
<feature type="compositionally biased region" description="Basic residues" evidence="1">
    <location>
        <begin position="19"/>
        <end position="32"/>
    </location>
</feature>
<evidence type="ECO:0000313" key="3">
    <source>
        <dbReference type="Proteomes" id="UP000815677"/>
    </source>
</evidence>
<feature type="compositionally biased region" description="Basic and acidic residues" evidence="1">
    <location>
        <begin position="59"/>
        <end position="77"/>
    </location>
</feature>
<reference evidence="2" key="1">
    <citation type="submission" date="2014-09" db="EMBL/GenBank/DDBJ databases">
        <title>Genome sequence of the luminous mushroom Mycena chlorophos for searching fungal bioluminescence genes.</title>
        <authorList>
            <person name="Tanaka Y."/>
            <person name="Kasuga D."/>
            <person name="Oba Y."/>
            <person name="Hase S."/>
            <person name="Sato K."/>
            <person name="Oba Y."/>
            <person name="Sakakibara Y."/>
        </authorList>
    </citation>
    <scope>NUCLEOTIDE SEQUENCE</scope>
</reference>
<proteinExistence type="predicted"/>
<accession>A0ABQ0LWA6</accession>
<name>A0ABQ0LWA6_MYCCL</name>
<feature type="region of interest" description="Disordered" evidence="1">
    <location>
        <begin position="1"/>
        <end position="45"/>
    </location>
</feature>